<keyword evidence="2" id="KW-1185">Reference proteome</keyword>
<proteinExistence type="predicted"/>
<dbReference type="PANTHER" id="PTHR11937">
    <property type="entry name" value="ACTIN"/>
    <property type="match status" value="1"/>
</dbReference>
<sequence>MFNPFSYLVCKPDPSLEGAVGVHQLAQQSIASCDPDARPQLYGNLVLTGGSSQFNGFPDRLHAELLQLTPGVKLKIHAPGNTVERKHSTCFHSKT</sequence>
<evidence type="ECO:0000313" key="1">
    <source>
        <dbReference type="EMBL" id="KAG5455391.1"/>
    </source>
</evidence>
<dbReference type="Proteomes" id="UP000673691">
    <property type="component" value="Unassembled WGS sequence"/>
</dbReference>
<dbReference type="Pfam" id="PF00022">
    <property type="entry name" value="Actin"/>
    <property type="match status" value="1"/>
</dbReference>
<dbReference type="InterPro" id="IPR043129">
    <property type="entry name" value="ATPase_NBD"/>
</dbReference>
<dbReference type="EMBL" id="JAEFCI010013452">
    <property type="protein sequence ID" value="KAG5455391.1"/>
    <property type="molecule type" value="Genomic_DNA"/>
</dbReference>
<evidence type="ECO:0000313" key="2">
    <source>
        <dbReference type="Proteomes" id="UP000673691"/>
    </source>
</evidence>
<comment type="caution">
    <text evidence="1">The sequence shown here is derived from an EMBL/GenBank/DDBJ whole genome shotgun (WGS) entry which is preliminary data.</text>
</comment>
<dbReference type="AlphaFoldDB" id="A0A8H8DEK2"/>
<protein>
    <submittedName>
        <fullName evidence="1">Actin-domain-containing protein</fullName>
    </submittedName>
</protein>
<accession>A0A8H8DEK2</accession>
<reference evidence="1 2" key="1">
    <citation type="journal article" name="Sci. Rep.">
        <title>Genome-scale phylogenetic analyses confirm Olpidium as the closest living zoosporic fungus to the non-flagellated, terrestrial fungi.</title>
        <authorList>
            <person name="Chang Y."/>
            <person name="Rochon D."/>
            <person name="Sekimoto S."/>
            <person name="Wang Y."/>
            <person name="Chovatia M."/>
            <person name="Sandor L."/>
            <person name="Salamov A."/>
            <person name="Grigoriev I.V."/>
            <person name="Stajich J.E."/>
            <person name="Spatafora J.W."/>
        </authorList>
    </citation>
    <scope>NUCLEOTIDE SEQUENCE [LARGE SCALE GENOMIC DNA]</scope>
    <source>
        <strain evidence="1">S191</strain>
    </source>
</reference>
<name>A0A8H8DEK2_9FUNG</name>
<dbReference type="SUPFAM" id="SSF53067">
    <property type="entry name" value="Actin-like ATPase domain"/>
    <property type="match status" value="1"/>
</dbReference>
<organism evidence="1 2">
    <name type="scientific">Olpidium bornovanus</name>
    <dbReference type="NCBI Taxonomy" id="278681"/>
    <lineage>
        <taxon>Eukaryota</taxon>
        <taxon>Fungi</taxon>
        <taxon>Fungi incertae sedis</taxon>
        <taxon>Olpidiomycota</taxon>
        <taxon>Olpidiomycotina</taxon>
        <taxon>Olpidiomycetes</taxon>
        <taxon>Olpidiales</taxon>
        <taxon>Olpidiaceae</taxon>
        <taxon>Olpidium</taxon>
    </lineage>
</organism>
<gene>
    <name evidence="1" type="ORF">BJ554DRAFT_5208</name>
</gene>
<dbReference type="InterPro" id="IPR004000">
    <property type="entry name" value="Actin"/>
</dbReference>
<dbReference type="Gene3D" id="3.30.420.40">
    <property type="match status" value="1"/>
</dbReference>
<dbReference type="OrthoDB" id="5132116at2759"/>